<dbReference type="InterPro" id="IPR001451">
    <property type="entry name" value="Hexapep"/>
</dbReference>
<dbReference type="CDD" id="cd03357">
    <property type="entry name" value="LbH_MAT_GAT"/>
    <property type="match status" value="1"/>
</dbReference>
<dbReference type="InterPro" id="IPR018357">
    <property type="entry name" value="Hexapep_transf_CS"/>
</dbReference>
<evidence type="ECO:0000256" key="3">
    <source>
        <dbReference type="ARBA" id="ARBA00022737"/>
    </source>
</evidence>
<keyword evidence="8" id="KW-1185">Reference proteome</keyword>
<evidence type="ECO:0000256" key="2">
    <source>
        <dbReference type="ARBA" id="ARBA00022679"/>
    </source>
</evidence>
<organism evidence="7 8">
    <name type="scientific">Paradesertivirga mongoliensis</name>
    <dbReference type="NCBI Taxonomy" id="2100740"/>
    <lineage>
        <taxon>Bacteria</taxon>
        <taxon>Pseudomonadati</taxon>
        <taxon>Bacteroidota</taxon>
        <taxon>Sphingobacteriia</taxon>
        <taxon>Sphingobacteriales</taxon>
        <taxon>Sphingobacteriaceae</taxon>
        <taxon>Paradesertivirga</taxon>
    </lineage>
</organism>
<evidence type="ECO:0000256" key="5">
    <source>
        <dbReference type="RuleBase" id="RU367021"/>
    </source>
</evidence>
<keyword evidence="2 5" id="KW-0808">Transferase</keyword>
<dbReference type="PROSITE" id="PS00101">
    <property type="entry name" value="HEXAPEP_TRANSFERASES"/>
    <property type="match status" value="1"/>
</dbReference>
<dbReference type="PANTHER" id="PTHR43017">
    <property type="entry name" value="GALACTOSIDE O-ACETYLTRANSFERASE"/>
    <property type="match status" value="1"/>
</dbReference>
<name>A0ABW4ZLJ0_9SPHI</name>
<keyword evidence="3" id="KW-0677">Repeat</keyword>
<dbReference type="Pfam" id="PF00132">
    <property type="entry name" value="Hexapep"/>
    <property type="match status" value="1"/>
</dbReference>
<evidence type="ECO:0000313" key="7">
    <source>
        <dbReference type="EMBL" id="MFD2162492.1"/>
    </source>
</evidence>
<reference evidence="8" key="1">
    <citation type="journal article" date="2019" name="Int. J. Syst. Evol. Microbiol.">
        <title>The Global Catalogue of Microorganisms (GCM) 10K type strain sequencing project: providing services to taxonomists for standard genome sequencing and annotation.</title>
        <authorList>
            <consortium name="The Broad Institute Genomics Platform"/>
            <consortium name="The Broad Institute Genome Sequencing Center for Infectious Disease"/>
            <person name="Wu L."/>
            <person name="Ma J."/>
        </authorList>
    </citation>
    <scope>NUCLEOTIDE SEQUENCE [LARGE SCALE GENOMIC DNA]</scope>
    <source>
        <strain evidence="8">KCTC 42217</strain>
    </source>
</reference>
<dbReference type="EMBL" id="JBHUHZ010000001">
    <property type="protein sequence ID" value="MFD2162492.1"/>
    <property type="molecule type" value="Genomic_DNA"/>
</dbReference>
<protein>
    <recommendedName>
        <fullName evidence="5">Acetyltransferase</fullName>
        <ecNumber evidence="5">2.3.1.-</ecNumber>
    </recommendedName>
</protein>
<dbReference type="InterPro" id="IPR039369">
    <property type="entry name" value="LacA-like"/>
</dbReference>
<dbReference type="EC" id="2.3.1.-" evidence="5"/>
<comment type="similarity">
    <text evidence="1 5">Belongs to the transferase hexapeptide repeat family.</text>
</comment>
<dbReference type="SMART" id="SM01266">
    <property type="entry name" value="Mac"/>
    <property type="match status" value="1"/>
</dbReference>
<accession>A0ABW4ZLJ0</accession>
<comment type="caution">
    <text evidence="7">The sequence shown here is derived from an EMBL/GenBank/DDBJ whole genome shotgun (WGS) entry which is preliminary data.</text>
</comment>
<dbReference type="Gene3D" id="2.160.10.10">
    <property type="entry name" value="Hexapeptide repeat proteins"/>
    <property type="match status" value="1"/>
</dbReference>
<dbReference type="PANTHER" id="PTHR43017:SF1">
    <property type="entry name" value="ACETYLTRANSFERASE YJL218W-RELATED"/>
    <property type="match status" value="1"/>
</dbReference>
<dbReference type="SUPFAM" id="SSF51161">
    <property type="entry name" value="Trimeric LpxA-like enzymes"/>
    <property type="match status" value="1"/>
</dbReference>
<evidence type="ECO:0000259" key="6">
    <source>
        <dbReference type="SMART" id="SM01266"/>
    </source>
</evidence>
<evidence type="ECO:0000313" key="8">
    <source>
        <dbReference type="Proteomes" id="UP001597387"/>
    </source>
</evidence>
<evidence type="ECO:0000256" key="1">
    <source>
        <dbReference type="ARBA" id="ARBA00007274"/>
    </source>
</evidence>
<dbReference type="RefSeq" id="WP_255903503.1">
    <property type="nucleotide sequence ID" value="NZ_JAFMZO010000003.1"/>
</dbReference>
<dbReference type="Pfam" id="PF12464">
    <property type="entry name" value="Mac"/>
    <property type="match status" value="1"/>
</dbReference>
<dbReference type="InterPro" id="IPR024688">
    <property type="entry name" value="Mac_dom"/>
</dbReference>
<feature type="domain" description="Maltose/galactoside acetyltransferase" evidence="6">
    <location>
        <begin position="5"/>
        <end position="59"/>
    </location>
</feature>
<dbReference type="Proteomes" id="UP001597387">
    <property type="component" value="Unassembled WGS sequence"/>
</dbReference>
<evidence type="ECO:0000256" key="4">
    <source>
        <dbReference type="ARBA" id="ARBA00023315"/>
    </source>
</evidence>
<proteinExistence type="inferred from homology"/>
<sequence>MRTEKEKMIAGEMYDPLDRVLVEDRVRTRLLIKALNETPEDDPETRSRIMGELLPQASRDLWLQPPFYCDYGYNMKVGERVFFNFNCVVLDVAPVTIGSRTMFAPNVQVYTATHPIDHVERSSGREYAKPIVIGEDVWIGGGSIICPGVSIGDRSVIGAGSVVTKDIPADVVAAGNPCRVIRPIRPGEK</sequence>
<dbReference type="GO" id="GO:0016746">
    <property type="term" value="F:acyltransferase activity"/>
    <property type="evidence" value="ECO:0007669"/>
    <property type="project" value="UniProtKB-KW"/>
</dbReference>
<keyword evidence="4 5" id="KW-0012">Acyltransferase</keyword>
<gene>
    <name evidence="7" type="ORF">ACFSJU_08810</name>
</gene>
<dbReference type="InterPro" id="IPR011004">
    <property type="entry name" value="Trimer_LpxA-like_sf"/>
</dbReference>